<sequence>MRKIVNLPLYDEFMDIFMNHEICNWQAKNFWEKINLSQTYGSYERRRQMYAGLKVLVKYNYLEIDFNSSTKRAYSYKERPRLEELRNKYKKGEFKHEVRQFQKPYDNQQAEQISLMV</sequence>
<accession>A0A335GLK0</accession>
<organism evidence="1 2">
    <name type="scientific">Acinetobacter baumannii</name>
    <dbReference type="NCBI Taxonomy" id="470"/>
    <lineage>
        <taxon>Bacteria</taxon>
        <taxon>Pseudomonadati</taxon>
        <taxon>Pseudomonadota</taxon>
        <taxon>Gammaproteobacteria</taxon>
        <taxon>Moraxellales</taxon>
        <taxon>Moraxellaceae</taxon>
        <taxon>Acinetobacter</taxon>
        <taxon>Acinetobacter calcoaceticus/baumannii complex</taxon>
    </lineage>
</organism>
<dbReference type="AlphaFoldDB" id="A0A335GLK0"/>
<dbReference type="EMBL" id="UFMQ01000046">
    <property type="protein sequence ID" value="SST33620.1"/>
    <property type="molecule type" value="Genomic_DNA"/>
</dbReference>
<gene>
    <name evidence="1" type="ORF">SAMEA104305318_04045</name>
</gene>
<evidence type="ECO:0000313" key="1">
    <source>
        <dbReference type="EMBL" id="SST33620.1"/>
    </source>
</evidence>
<protein>
    <submittedName>
        <fullName evidence="1">Uncharacterized protein</fullName>
    </submittedName>
</protein>
<reference evidence="1 2" key="1">
    <citation type="submission" date="2018-07" db="EMBL/GenBank/DDBJ databases">
        <authorList>
            <consortium name="Pathogen Informatics"/>
        </authorList>
    </citation>
    <scope>NUCLEOTIDE SEQUENCE [LARGE SCALE GENOMIC DNA]</scope>
    <source>
        <strain evidence="1 2">4300STDY7045823</strain>
    </source>
</reference>
<dbReference type="Proteomes" id="UP000252694">
    <property type="component" value="Unassembled WGS sequence"/>
</dbReference>
<evidence type="ECO:0000313" key="2">
    <source>
        <dbReference type="Proteomes" id="UP000252694"/>
    </source>
</evidence>
<name>A0A335GLK0_ACIBA</name>
<proteinExistence type="predicted"/>